<keyword evidence="2" id="KW-1185">Reference proteome</keyword>
<gene>
    <name evidence="1" type="ORF">NPIL_138461</name>
</gene>
<accession>A0A8X6Q0R7</accession>
<evidence type="ECO:0000313" key="1">
    <source>
        <dbReference type="EMBL" id="GFT93293.1"/>
    </source>
</evidence>
<comment type="caution">
    <text evidence="1">The sequence shown here is derived from an EMBL/GenBank/DDBJ whole genome shotgun (WGS) entry which is preliminary data.</text>
</comment>
<reference evidence="1" key="1">
    <citation type="submission" date="2020-08" db="EMBL/GenBank/DDBJ databases">
        <title>Multicomponent nature underlies the extraordinary mechanical properties of spider dragline silk.</title>
        <authorList>
            <person name="Kono N."/>
            <person name="Nakamura H."/>
            <person name="Mori M."/>
            <person name="Yoshida Y."/>
            <person name="Ohtoshi R."/>
            <person name="Malay A.D."/>
            <person name="Moran D.A.P."/>
            <person name="Tomita M."/>
            <person name="Numata K."/>
            <person name="Arakawa K."/>
        </authorList>
    </citation>
    <scope>NUCLEOTIDE SEQUENCE</scope>
</reference>
<evidence type="ECO:0000313" key="2">
    <source>
        <dbReference type="Proteomes" id="UP000887013"/>
    </source>
</evidence>
<proteinExistence type="predicted"/>
<dbReference type="AlphaFoldDB" id="A0A8X6Q0R7"/>
<protein>
    <submittedName>
        <fullName evidence="1">Uncharacterized protein</fullName>
    </submittedName>
</protein>
<name>A0A8X6Q0R7_NEPPI</name>
<dbReference type="EMBL" id="BMAW01074680">
    <property type="protein sequence ID" value="GFT93293.1"/>
    <property type="molecule type" value="Genomic_DNA"/>
</dbReference>
<dbReference type="Proteomes" id="UP000887013">
    <property type="component" value="Unassembled WGS sequence"/>
</dbReference>
<sequence>IQFDLFFSTEAYQVLGRSRCIHNKTESGTNQRIFLGTHFWDQKPAVDVSDTVARSGTLRGITSDDSRT</sequence>
<organism evidence="1 2">
    <name type="scientific">Nephila pilipes</name>
    <name type="common">Giant wood spider</name>
    <name type="synonym">Nephila maculata</name>
    <dbReference type="NCBI Taxonomy" id="299642"/>
    <lineage>
        <taxon>Eukaryota</taxon>
        <taxon>Metazoa</taxon>
        <taxon>Ecdysozoa</taxon>
        <taxon>Arthropoda</taxon>
        <taxon>Chelicerata</taxon>
        <taxon>Arachnida</taxon>
        <taxon>Araneae</taxon>
        <taxon>Araneomorphae</taxon>
        <taxon>Entelegynae</taxon>
        <taxon>Araneoidea</taxon>
        <taxon>Nephilidae</taxon>
        <taxon>Nephila</taxon>
    </lineage>
</organism>
<feature type="non-terminal residue" evidence="1">
    <location>
        <position position="1"/>
    </location>
</feature>